<feature type="transmembrane region" description="Helical" evidence="1">
    <location>
        <begin position="239"/>
        <end position="264"/>
    </location>
</feature>
<dbReference type="OMA" id="QDECLEP"/>
<feature type="transmembrane region" description="Helical" evidence="1">
    <location>
        <begin position="146"/>
        <end position="167"/>
    </location>
</feature>
<keyword evidence="1" id="KW-1133">Transmembrane helix</keyword>
<proteinExistence type="predicted"/>
<feature type="transmembrane region" description="Helical" evidence="1">
    <location>
        <begin position="298"/>
        <end position="319"/>
    </location>
</feature>
<protein>
    <submittedName>
        <fullName evidence="2">Uncharacterized protein</fullName>
    </submittedName>
</protein>
<sequence length="715" mass="84746">MNSQLDDGSKNSLLIVLHKKKFAKIAKNSPKSNQDECLEPPSFFESFYIDNSGSSSKLQTPNVYDQINQILFENGNRWDEVYGPRKEQQAFSQNRKKKIQEIQSASQIALLINCLLTLWNNIFKALLSLLLPHLILFEEDERINHLYYFLLFYILIITLTYILCQFIQIKQKEKFSAIYKFKLIDDFIITNILLIGLLLILITSNTQVIVIILSFYFFYEGYNQIEKFFRLLIITKKKYFNYLAISKIIVYYLYLIHLFTCFLYSNDFQLRYRDSLFININFFTFQANYYVIESYSDLTMIFSQIVGLIMLFNSIDVIIQIRLKKVELLNRPKIDVHILHYYIWHHKGNLLEKLKMVTQLNNNSQLTKQMGQNAVKIINQQIMEDYLEISHIFTKQFIINLSEKIKVLRKSKEIDFNKNRGLYLILKGQGLISFKKEGLRQYQQIMIDKVFGLIDCFQKNISDIKIKLNNNFLVLFIKEEDFKICLNTNQDIETFHMIKNRILFEGDTSYVNYRCLICRGFHLMRKCQVQKDIYKLILKDYFQQNKRSQVQRRVKREPQAFKIYLKKIKQQISVTVRSEIESNESSSHNEQLQVYQDEPTESQKFLDRNIIIGQSKGTITIPTISKECYGDFISDKILLEQMKSSHKQGSIQPSIQPGSQQFWDGFKTDYRSQQLYPSTFKFQDIVSSDDLDTIQEYVYFHPEFNISSIISILEK</sequence>
<dbReference type="AlphaFoldDB" id="A0A8S1XB37"/>
<keyword evidence="3" id="KW-1185">Reference proteome</keyword>
<gene>
    <name evidence="2" type="ORF">POCTA_138.1.T1160097</name>
</gene>
<dbReference type="EMBL" id="CAJJDP010000116">
    <property type="protein sequence ID" value="CAD8198209.1"/>
    <property type="molecule type" value="Genomic_DNA"/>
</dbReference>
<accession>A0A8S1XB37</accession>
<name>A0A8S1XB37_PAROT</name>
<dbReference type="Proteomes" id="UP000683925">
    <property type="component" value="Unassembled WGS sequence"/>
</dbReference>
<reference evidence="2" key="1">
    <citation type="submission" date="2021-01" db="EMBL/GenBank/DDBJ databases">
        <authorList>
            <consortium name="Genoscope - CEA"/>
            <person name="William W."/>
        </authorList>
    </citation>
    <scope>NUCLEOTIDE SEQUENCE</scope>
</reference>
<dbReference type="OrthoDB" id="307573at2759"/>
<organism evidence="2 3">
    <name type="scientific">Paramecium octaurelia</name>
    <dbReference type="NCBI Taxonomy" id="43137"/>
    <lineage>
        <taxon>Eukaryota</taxon>
        <taxon>Sar</taxon>
        <taxon>Alveolata</taxon>
        <taxon>Ciliophora</taxon>
        <taxon>Intramacronucleata</taxon>
        <taxon>Oligohymenophorea</taxon>
        <taxon>Peniculida</taxon>
        <taxon>Parameciidae</taxon>
        <taxon>Paramecium</taxon>
    </lineage>
</organism>
<evidence type="ECO:0000313" key="3">
    <source>
        <dbReference type="Proteomes" id="UP000683925"/>
    </source>
</evidence>
<keyword evidence="1" id="KW-0812">Transmembrane</keyword>
<evidence type="ECO:0000313" key="2">
    <source>
        <dbReference type="EMBL" id="CAD8198209.1"/>
    </source>
</evidence>
<feature type="transmembrane region" description="Helical" evidence="1">
    <location>
        <begin position="188"/>
        <end position="219"/>
    </location>
</feature>
<comment type="caution">
    <text evidence="2">The sequence shown here is derived from an EMBL/GenBank/DDBJ whole genome shotgun (WGS) entry which is preliminary data.</text>
</comment>
<feature type="transmembrane region" description="Helical" evidence="1">
    <location>
        <begin position="105"/>
        <end position="126"/>
    </location>
</feature>
<keyword evidence="1" id="KW-0472">Membrane</keyword>
<evidence type="ECO:0000256" key="1">
    <source>
        <dbReference type="SAM" id="Phobius"/>
    </source>
</evidence>